<dbReference type="GO" id="GO:0033540">
    <property type="term" value="P:fatty acid beta-oxidation using acyl-CoA oxidase"/>
    <property type="evidence" value="ECO:0007669"/>
    <property type="project" value="TreeGrafter"/>
</dbReference>
<dbReference type="GO" id="GO:0071949">
    <property type="term" value="F:FAD binding"/>
    <property type="evidence" value="ECO:0007669"/>
    <property type="project" value="InterPro"/>
</dbReference>
<dbReference type="PANTHER" id="PTHR10909">
    <property type="entry name" value="ELECTRON TRANSPORT OXIDOREDUCTASE"/>
    <property type="match status" value="1"/>
</dbReference>
<reference evidence="5" key="2">
    <citation type="submission" date="2020-11" db="EMBL/GenBank/DDBJ databases">
        <authorList>
            <person name="McCartney M.A."/>
            <person name="Auch B."/>
            <person name="Kono T."/>
            <person name="Mallez S."/>
            <person name="Becker A."/>
            <person name="Gohl D.M."/>
            <person name="Silverstein K.A.T."/>
            <person name="Koren S."/>
            <person name="Bechman K.B."/>
            <person name="Herman A."/>
            <person name="Abrahante J.E."/>
            <person name="Garbe J."/>
        </authorList>
    </citation>
    <scope>NUCLEOTIDE SEQUENCE</scope>
    <source>
        <strain evidence="5">Duluth1</strain>
        <tissue evidence="5">Whole animal</tissue>
    </source>
</reference>
<dbReference type="PANTHER" id="PTHR10909:SF250">
    <property type="entry name" value="PEROXISOMAL ACYL-COENZYME A OXIDASE 1"/>
    <property type="match status" value="1"/>
</dbReference>
<dbReference type="AlphaFoldDB" id="A0A9D4R910"/>
<dbReference type="InterPro" id="IPR002655">
    <property type="entry name" value="Acyl-CoA_oxidase_C"/>
</dbReference>
<organism evidence="5 6">
    <name type="scientific">Dreissena polymorpha</name>
    <name type="common">Zebra mussel</name>
    <name type="synonym">Mytilus polymorpha</name>
    <dbReference type="NCBI Taxonomy" id="45954"/>
    <lineage>
        <taxon>Eukaryota</taxon>
        <taxon>Metazoa</taxon>
        <taxon>Spiralia</taxon>
        <taxon>Lophotrochozoa</taxon>
        <taxon>Mollusca</taxon>
        <taxon>Bivalvia</taxon>
        <taxon>Autobranchia</taxon>
        <taxon>Heteroconchia</taxon>
        <taxon>Euheterodonta</taxon>
        <taxon>Imparidentia</taxon>
        <taxon>Neoheterodontei</taxon>
        <taxon>Myida</taxon>
        <taxon>Dreissenoidea</taxon>
        <taxon>Dreissenidae</taxon>
        <taxon>Dreissena</taxon>
    </lineage>
</organism>
<dbReference type="EMBL" id="JAIWYP010000003">
    <property type="protein sequence ID" value="KAH3857685.1"/>
    <property type="molecule type" value="Genomic_DNA"/>
</dbReference>
<keyword evidence="3" id="KW-0560">Oxidoreductase</keyword>
<dbReference type="InterPro" id="IPR036250">
    <property type="entry name" value="AcylCo_DH-like_C"/>
</dbReference>
<comment type="caution">
    <text evidence="5">The sequence shown here is derived from an EMBL/GenBank/DDBJ whole genome shotgun (WGS) entry which is preliminary data.</text>
</comment>
<dbReference type="Proteomes" id="UP000828390">
    <property type="component" value="Unassembled WGS sequence"/>
</dbReference>
<dbReference type="GO" id="GO:0005777">
    <property type="term" value="C:peroxisome"/>
    <property type="evidence" value="ECO:0007669"/>
    <property type="project" value="InterPro"/>
</dbReference>
<keyword evidence="6" id="KW-1185">Reference proteome</keyword>
<evidence type="ECO:0000256" key="3">
    <source>
        <dbReference type="ARBA" id="ARBA00023002"/>
    </source>
</evidence>
<evidence type="ECO:0000259" key="4">
    <source>
        <dbReference type="Pfam" id="PF01756"/>
    </source>
</evidence>
<accession>A0A9D4R910</accession>
<feature type="domain" description="Acyl-CoA oxidase C-terminal" evidence="4">
    <location>
        <begin position="13"/>
        <end position="73"/>
    </location>
</feature>
<evidence type="ECO:0000313" key="5">
    <source>
        <dbReference type="EMBL" id="KAH3857685.1"/>
    </source>
</evidence>
<dbReference type="GO" id="GO:0003997">
    <property type="term" value="F:acyl-CoA oxidase activity"/>
    <property type="evidence" value="ECO:0007669"/>
    <property type="project" value="InterPro"/>
</dbReference>
<dbReference type="Pfam" id="PF01756">
    <property type="entry name" value="ACOX"/>
    <property type="match status" value="1"/>
</dbReference>
<dbReference type="SUPFAM" id="SSF47203">
    <property type="entry name" value="Acyl-CoA dehydrogenase C-terminal domain-like"/>
    <property type="match status" value="1"/>
</dbReference>
<evidence type="ECO:0000256" key="1">
    <source>
        <dbReference type="ARBA" id="ARBA00004846"/>
    </source>
</evidence>
<comment type="pathway">
    <text evidence="1">Lipid metabolism; peroxisomal fatty acid beta-oxidation.</text>
</comment>
<comment type="similarity">
    <text evidence="2">Belongs to the acyl-CoA oxidase family.</text>
</comment>
<evidence type="ECO:0000256" key="2">
    <source>
        <dbReference type="ARBA" id="ARBA00006288"/>
    </source>
</evidence>
<gene>
    <name evidence="5" type="ORF">DPMN_100297</name>
</gene>
<reference evidence="5" key="1">
    <citation type="journal article" date="2019" name="bioRxiv">
        <title>The Genome of the Zebra Mussel, Dreissena polymorpha: A Resource for Invasive Species Research.</title>
        <authorList>
            <person name="McCartney M.A."/>
            <person name="Auch B."/>
            <person name="Kono T."/>
            <person name="Mallez S."/>
            <person name="Zhang Y."/>
            <person name="Obille A."/>
            <person name="Becker A."/>
            <person name="Abrahante J.E."/>
            <person name="Garbe J."/>
            <person name="Badalamenti J.P."/>
            <person name="Herman A."/>
            <person name="Mangelson H."/>
            <person name="Liachko I."/>
            <person name="Sullivan S."/>
            <person name="Sone E.D."/>
            <person name="Koren S."/>
            <person name="Silverstein K.A.T."/>
            <person name="Beckman K.B."/>
            <person name="Gohl D.M."/>
        </authorList>
    </citation>
    <scope>NUCLEOTIDE SEQUENCE</scope>
    <source>
        <strain evidence="5">Duluth1</strain>
        <tissue evidence="5">Whole animal</tissue>
    </source>
</reference>
<proteinExistence type="inferred from homology"/>
<dbReference type="InterPro" id="IPR012258">
    <property type="entry name" value="Acyl-CoA_oxidase"/>
</dbReference>
<evidence type="ECO:0000313" key="6">
    <source>
        <dbReference type="Proteomes" id="UP000828390"/>
    </source>
</evidence>
<dbReference type="GO" id="GO:0055088">
    <property type="term" value="P:lipid homeostasis"/>
    <property type="evidence" value="ECO:0007669"/>
    <property type="project" value="TreeGrafter"/>
</dbReference>
<protein>
    <recommendedName>
        <fullName evidence="4">Acyl-CoA oxidase C-terminal domain-containing protein</fullName>
    </recommendedName>
</protein>
<name>A0A9D4R910_DREPO</name>
<dbReference type="GO" id="GO:0005504">
    <property type="term" value="F:fatty acid binding"/>
    <property type="evidence" value="ECO:0007669"/>
    <property type="project" value="TreeGrafter"/>
</dbReference>
<sequence>MEYCRTRTISCCGEQAEMLADRQLALFAEIRPNAIVLVEAFDYEDEVLQCCLDRYDGNVYEALFEYAKKSPFN</sequence>